<dbReference type="GO" id="GO:0051707">
    <property type="term" value="P:response to other organism"/>
    <property type="evidence" value="ECO:0007669"/>
    <property type="project" value="UniProtKB-ARBA"/>
</dbReference>
<dbReference type="SUPFAM" id="SSF52058">
    <property type="entry name" value="L domain-like"/>
    <property type="match status" value="1"/>
</dbReference>
<evidence type="ECO:0000259" key="11">
    <source>
        <dbReference type="Pfam" id="PF23598"/>
    </source>
</evidence>
<dbReference type="InterPro" id="IPR036388">
    <property type="entry name" value="WH-like_DNA-bd_sf"/>
</dbReference>
<keyword evidence="6" id="KW-0175">Coiled coil</keyword>
<dbReference type="Gramene" id="TraesARI6B03G03598240.1">
    <property type="protein sequence ID" value="TraesARI6B03G03598240.1"/>
    <property type="gene ID" value="TraesARI6B03G03598240"/>
</dbReference>
<keyword evidence="13" id="KW-1185">Reference proteome</keyword>
<evidence type="ECO:0000256" key="2">
    <source>
        <dbReference type="ARBA" id="ARBA00022614"/>
    </source>
</evidence>
<dbReference type="GeneID" id="123135218"/>
<sequence>MEVTMVSIGRSVLSGALGFAKSNFAEEVALQLGVNRDKAFITDELEIMQSFLLTAHEERDEHSRVVRILVKQVRDLAYDVEDGLQDFFLHVHRKSWWRIPRTLLDRHHVARQMKELRAKVEDVGQRNLRYRLIDGTSEASHLSITTVAPTFDVSKALRQITDQHQLRLTFSLAQLIIAQELFSNNQIRVIGIWGASGSIGHASIIWDAYYNPDVKLNFPCRAWVRLASPFHPKEFVQSIVRQFRATAEGLVDFPLELELDEAKTGQELADEYSRYVDEKRYLIVLTGLSTIEEWLQIKTCFLENKMGSRIVVSTEQAEVANLCAGQKSKVYKLEQLSDDHTIYAFYLEYFYMTLDCTKKVIQEDQPNTDVDGKNEIQEDQDELTHSNKMGCVPREFQLIGREKEKSDIIELIRELSSIRQFEVIAVWGMSGFGKTTLIKDVCQGQEVNDMFDKTAFVTVLQPFRLEGLLRSLALQLDASKGNIASMGVADLTRVLGRHIKGKSCLIVLDDLPSTTEWDTIMASLGAKGTSSLVIVITTRREDVAKHCCKKPECIRLLNGLEEKDALYLFTRKVFKNKKTDLAREYPKLVVPAKQILNKCIGHPLAIISIGSFLGSQPQKTVAEWRKVNELLSVQLEMYTLFHAIKLVLMKSYDGLPYYLKSCFLYLSIFLEDRNVSRRRLVYRWVAEGYSRDIAVADSYFMKLIERSMILPTQVSHCGVQGIDSCELHDLIREICIATSMEENLVLRLEEGCSLNMHSTVRHLAISSNWDGDETELENTVELSRIRSLTVFGKWRPFYISHKMRFLRVLDLEGVEGLADHHLEHIGKHLHLRYLSLRWCEGITYLPDSIGNLRHLETLDIKGTEIFKLPKTITKLSKLLNLKAGRPSLYPCELHKGAKLLCCIPSRMRFNWRHGACTPFARCIEGYNVGVKVPRGTRKLKALHTLRYVHLAWGNAIIKEIKCLTSLRKLGVVGINNTNGLEFCSAISSLCRLESLSVLAHDSLNGCLDGMCTAPENLQSLKLSGSLEKLPVWIKGLQNLVKLKLQFTTLSCNWAAMETLGYLPYLSILGLHEGESMMDVIRFQSGLFRKLTVLDLLYFSMEIKSVEFEEGSMPKLEVLTLFLEDTETAFFGLEHLRSIKEVRLGVQFNENSTKFSENMSLEEMEKAEEQSKEAEKKTKLVKDKLRKELQIQLHRDENRPILKVE</sequence>
<evidence type="ECO:0000256" key="4">
    <source>
        <dbReference type="ARBA" id="ARBA00022741"/>
    </source>
</evidence>
<dbReference type="Gramene" id="TraesCAD_scaffold_028913_01G000600.1">
    <property type="protein sequence ID" value="TraesCAD_scaffold_028913_01G000600.1"/>
    <property type="gene ID" value="TraesCAD_scaffold_028913_01G000600"/>
</dbReference>
<dbReference type="Pfam" id="PF18052">
    <property type="entry name" value="Rx_N"/>
    <property type="match status" value="1"/>
</dbReference>
<keyword evidence="5" id="KW-0611">Plant defense</keyword>
<dbReference type="PANTHER" id="PTHR23155">
    <property type="entry name" value="DISEASE RESISTANCE PROTEIN RP"/>
    <property type="match status" value="1"/>
</dbReference>
<keyword evidence="3" id="KW-0677">Repeat</keyword>
<comment type="similarity">
    <text evidence="1">Belongs to the disease resistance NB-LRR family.</text>
</comment>
<keyword evidence="4" id="KW-0547">Nucleotide-binding</keyword>
<dbReference type="STRING" id="4565.A0A3B6PTS7"/>
<dbReference type="InterPro" id="IPR044974">
    <property type="entry name" value="Disease_R_plants"/>
</dbReference>
<dbReference type="InterPro" id="IPR055414">
    <property type="entry name" value="LRR_R13L4/SHOC2-like"/>
</dbReference>
<evidence type="ECO:0000259" key="9">
    <source>
        <dbReference type="Pfam" id="PF18052"/>
    </source>
</evidence>
<evidence type="ECO:0000313" key="13">
    <source>
        <dbReference type="Proteomes" id="UP000019116"/>
    </source>
</evidence>
<dbReference type="SMR" id="A0A3B6PTS7"/>
<accession>A0A3B6PTS7</accession>
<evidence type="ECO:0000313" key="12">
    <source>
        <dbReference type="EnsemblPlants" id="TraesCS6B02G458600.1"/>
    </source>
</evidence>
<feature type="region of interest" description="Disordered" evidence="7">
    <location>
        <begin position="1159"/>
        <end position="1178"/>
    </location>
</feature>
<dbReference type="Proteomes" id="UP000019116">
    <property type="component" value="Chromosome 6B"/>
</dbReference>
<feature type="domain" description="Disease resistance R13L4/SHOC-2-like LRR" evidence="11">
    <location>
        <begin position="929"/>
        <end position="1154"/>
    </location>
</feature>
<evidence type="ECO:0000259" key="10">
    <source>
        <dbReference type="Pfam" id="PF23559"/>
    </source>
</evidence>
<dbReference type="Gramene" id="TraesPARA_EIv1.0_2117200.1">
    <property type="protein sequence ID" value="TraesPARA_EIv1.0_2117200.1.CDS"/>
    <property type="gene ID" value="TraesPARA_EIv1.0_2117200"/>
</dbReference>
<dbReference type="Gramene" id="TraesRN6B0101236200.1">
    <property type="protein sequence ID" value="TraesRN6B0101236200.1"/>
    <property type="gene ID" value="TraesRN6B0101236200"/>
</dbReference>
<dbReference type="OrthoDB" id="662896at2759"/>
<dbReference type="Gramene" id="TraesCS6B02G458600.1">
    <property type="protein sequence ID" value="TraesCS6B02G458600.1"/>
    <property type="gene ID" value="TraesCS6B02G458600"/>
</dbReference>
<dbReference type="Gramene" id="TraesROB_scaffold_010962_01G000400.1">
    <property type="protein sequence ID" value="TraesROB_scaffold_010962_01G000400.1"/>
    <property type="gene ID" value="TraesROB_scaffold_010962_01G000400"/>
</dbReference>
<dbReference type="Gramene" id="TraesLDM6B03G03637090.1">
    <property type="protein sequence ID" value="TraesLDM6B03G03637090.1"/>
    <property type="gene ID" value="TraesLDM6B03G03637090"/>
</dbReference>
<evidence type="ECO:0000256" key="5">
    <source>
        <dbReference type="ARBA" id="ARBA00022821"/>
    </source>
</evidence>
<feature type="domain" description="Disease resistance R13L4/SHOC-2-like LRR" evidence="11">
    <location>
        <begin position="785"/>
        <end position="886"/>
    </location>
</feature>
<dbReference type="AlphaFoldDB" id="A0A3B6PTS7"/>
<feature type="domain" description="Disease resistance protein winged helix" evidence="10">
    <location>
        <begin position="668"/>
        <end position="734"/>
    </location>
</feature>
<evidence type="ECO:0000256" key="6">
    <source>
        <dbReference type="ARBA" id="ARBA00023054"/>
    </source>
</evidence>
<feature type="compositionally biased region" description="Basic and acidic residues" evidence="7">
    <location>
        <begin position="1162"/>
        <end position="1178"/>
    </location>
</feature>
<dbReference type="Gramene" id="TraesSYM6B03G03579860.1">
    <property type="protein sequence ID" value="TraesSYM6B03G03579860.1"/>
    <property type="gene ID" value="TraesSYM6B03G03579860"/>
</dbReference>
<dbReference type="GO" id="GO:0006952">
    <property type="term" value="P:defense response"/>
    <property type="evidence" value="ECO:0007669"/>
    <property type="project" value="UniProtKB-KW"/>
</dbReference>
<dbReference type="Gramene" id="TraesCLE_scaffold_009517_01G000600.1">
    <property type="protein sequence ID" value="TraesCLE_scaffold_009517_01G000600.1"/>
    <property type="gene ID" value="TraesCLE_scaffold_009517_01G000600"/>
</dbReference>
<dbReference type="GO" id="GO:0043531">
    <property type="term" value="F:ADP binding"/>
    <property type="evidence" value="ECO:0007669"/>
    <property type="project" value="InterPro"/>
</dbReference>
<feature type="domain" description="Disease resistance N-terminal" evidence="9">
    <location>
        <begin position="16"/>
        <end position="96"/>
    </location>
</feature>
<evidence type="ECO:0000256" key="1">
    <source>
        <dbReference type="ARBA" id="ARBA00008894"/>
    </source>
</evidence>
<dbReference type="InterPro" id="IPR041118">
    <property type="entry name" value="Rx_N"/>
</dbReference>
<dbReference type="Gene3D" id="1.10.10.10">
    <property type="entry name" value="Winged helix-like DNA-binding domain superfamily/Winged helix DNA-binding domain"/>
    <property type="match status" value="1"/>
</dbReference>
<dbReference type="Pfam" id="PF00931">
    <property type="entry name" value="NB-ARC"/>
    <property type="match status" value="2"/>
</dbReference>
<dbReference type="Gene3D" id="1.20.5.4130">
    <property type="match status" value="1"/>
</dbReference>
<dbReference type="SUPFAM" id="SSF52540">
    <property type="entry name" value="P-loop containing nucleoside triphosphate hydrolases"/>
    <property type="match status" value="2"/>
</dbReference>
<dbReference type="RefSeq" id="XP_044410225.1">
    <property type="nucleotide sequence ID" value="XM_044554290.1"/>
</dbReference>
<keyword evidence="2" id="KW-0433">Leucine-rich repeat</keyword>
<proteinExistence type="inferred from homology"/>
<name>A0A3B6PTS7_WHEAT</name>
<feature type="domain" description="NB-ARC" evidence="8">
    <location>
        <begin position="177"/>
        <end position="343"/>
    </location>
</feature>
<dbReference type="PANTHER" id="PTHR23155:SF1114">
    <property type="entry name" value="OS02G0475500 PROTEIN"/>
    <property type="match status" value="1"/>
</dbReference>
<dbReference type="Gene3D" id="1.10.8.430">
    <property type="entry name" value="Helical domain of apoptotic protease-activating factors"/>
    <property type="match status" value="1"/>
</dbReference>
<protein>
    <recommendedName>
        <fullName evidence="14">NB-ARC domain-containing protein</fullName>
    </recommendedName>
</protein>
<dbReference type="Pfam" id="PF23559">
    <property type="entry name" value="WHD_DRP"/>
    <property type="match status" value="1"/>
</dbReference>
<reference evidence="12" key="2">
    <citation type="submission" date="2018-10" db="UniProtKB">
        <authorList>
            <consortium name="EnsemblPlants"/>
        </authorList>
    </citation>
    <scope>IDENTIFICATION</scope>
</reference>
<dbReference type="InterPro" id="IPR038005">
    <property type="entry name" value="RX-like_CC"/>
</dbReference>
<dbReference type="KEGG" id="taes:123135218"/>
<dbReference type="Gene3D" id="3.80.10.10">
    <property type="entry name" value="Ribonuclease Inhibitor"/>
    <property type="match status" value="1"/>
</dbReference>
<dbReference type="Gramene" id="TraesCS6B03G1270400.1">
    <property type="protein sequence ID" value="TraesCS6B03G1270400.1.CDS"/>
    <property type="gene ID" value="TraesCS6B03G1270400"/>
</dbReference>
<dbReference type="InterPro" id="IPR002182">
    <property type="entry name" value="NB-ARC"/>
</dbReference>
<evidence type="ECO:0000259" key="8">
    <source>
        <dbReference type="Pfam" id="PF00931"/>
    </source>
</evidence>
<dbReference type="Gene3D" id="3.40.50.300">
    <property type="entry name" value="P-loop containing nucleotide triphosphate hydrolases"/>
    <property type="match status" value="2"/>
</dbReference>
<dbReference type="InterPro" id="IPR027417">
    <property type="entry name" value="P-loop_NTPase"/>
</dbReference>
<gene>
    <name evidence="12" type="primary">LOC123135218</name>
</gene>
<dbReference type="Pfam" id="PF23598">
    <property type="entry name" value="LRR_14"/>
    <property type="match status" value="2"/>
</dbReference>
<feature type="domain" description="NB-ARC" evidence="8">
    <location>
        <begin position="408"/>
        <end position="577"/>
    </location>
</feature>
<dbReference type="InterPro" id="IPR032675">
    <property type="entry name" value="LRR_dom_sf"/>
</dbReference>
<dbReference type="CDD" id="cd14798">
    <property type="entry name" value="RX-CC_like"/>
    <property type="match status" value="1"/>
</dbReference>
<evidence type="ECO:0000256" key="7">
    <source>
        <dbReference type="SAM" id="MobiDB-lite"/>
    </source>
</evidence>
<reference evidence="12" key="1">
    <citation type="submission" date="2018-08" db="EMBL/GenBank/DDBJ databases">
        <authorList>
            <person name="Rossello M."/>
        </authorList>
    </citation>
    <scope>NUCLEOTIDE SEQUENCE [LARGE SCALE GENOMIC DNA]</scope>
    <source>
        <strain evidence="12">cv. Chinese Spring</strain>
    </source>
</reference>
<evidence type="ECO:0008006" key="14">
    <source>
        <dbReference type="Google" id="ProtNLM"/>
    </source>
</evidence>
<dbReference type="InterPro" id="IPR042197">
    <property type="entry name" value="Apaf_helical"/>
</dbReference>
<evidence type="ECO:0000256" key="3">
    <source>
        <dbReference type="ARBA" id="ARBA00022737"/>
    </source>
</evidence>
<dbReference type="PRINTS" id="PR00364">
    <property type="entry name" value="DISEASERSIST"/>
</dbReference>
<organism evidence="12">
    <name type="scientific">Triticum aestivum</name>
    <name type="common">Wheat</name>
    <dbReference type="NCBI Taxonomy" id="4565"/>
    <lineage>
        <taxon>Eukaryota</taxon>
        <taxon>Viridiplantae</taxon>
        <taxon>Streptophyta</taxon>
        <taxon>Embryophyta</taxon>
        <taxon>Tracheophyta</taxon>
        <taxon>Spermatophyta</taxon>
        <taxon>Magnoliopsida</taxon>
        <taxon>Liliopsida</taxon>
        <taxon>Poales</taxon>
        <taxon>Poaceae</taxon>
        <taxon>BOP clade</taxon>
        <taxon>Pooideae</taxon>
        <taxon>Triticodae</taxon>
        <taxon>Triticeae</taxon>
        <taxon>Triticinae</taxon>
        <taxon>Triticum</taxon>
    </lineage>
</organism>
<dbReference type="EnsemblPlants" id="TraesCS6B02G458600.1">
    <property type="protein sequence ID" value="TraesCS6B02G458600.1"/>
    <property type="gene ID" value="TraesCS6B02G458600"/>
</dbReference>
<dbReference type="InterPro" id="IPR058922">
    <property type="entry name" value="WHD_DRP"/>
</dbReference>